<evidence type="ECO:0000256" key="1">
    <source>
        <dbReference type="ARBA" id="ARBA00012346"/>
    </source>
</evidence>
<evidence type="ECO:0000256" key="2">
    <source>
        <dbReference type="ARBA" id="ARBA00023239"/>
    </source>
</evidence>
<sequence>MGETLYFAYGSNLSFEQMARRCPQSRYVGRARLHGYQFQINERGYANVVERPGLFVEGLCYRLHPEDEARLDRAEGVPTAYVKEGKNVEFFPAQAALLGRTVTDLVRDPTPINQNKQRDQSKEGEEVLAMVYLSTRHVTPGHPWDEYIIRMEQGLQQALRLGVSSDYVENEVRPALKTGKGDRADSVTSPVSSTSRKSHKGSRLHGSPGNRKEPRRLRDSRPYEESRSTHHSEPSQDQGPEAPLVCTIENSEPSRD</sequence>
<dbReference type="SUPFAM" id="SSF110857">
    <property type="entry name" value="Gamma-glutamyl cyclotransferase-like"/>
    <property type="match status" value="1"/>
</dbReference>
<feature type="compositionally biased region" description="Basic and acidic residues" evidence="5">
    <location>
        <begin position="210"/>
        <end position="234"/>
    </location>
</feature>
<dbReference type="GO" id="GO:0003839">
    <property type="term" value="F:gamma-glutamylcyclotransferase activity"/>
    <property type="evidence" value="ECO:0007669"/>
    <property type="project" value="UniProtKB-EC"/>
</dbReference>
<evidence type="ECO:0000256" key="5">
    <source>
        <dbReference type="SAM" id="MobiDB-lite"/>
    </source>
</evidence>
<feature type="active site" description="Proton acceptor" evidence="3">
    <location>
        <position position="75"/>
    </location>
</feature>
<keyword evidence="2" id="KW-0456">Lyase</keyword>
<evidence type="ECO:0000256" key="3">
    <source>
        <dbReference type="PIRSR" id="PIRSR617939-1"/>
    </source>
</evidence>
<name>A0A8H2DSV3_ORBOL</name>
<gene>
    <name evidence="7" type="ORF">EYR41_010365</name>
</gene>
<feature type="binding site" evidence="4">
    <location>
        <begin position="6"/>
        <end position="11"/>
    </location>
    <ligand>
        <name>substrate</name>
    </ligand>
</feature>
<feature type="compositionally biased region" description="Basic and acidic residues" evidence="5">
    <location>
        <begin position="174"/>
        <end position="185"/>
    </location>
</feature>
<dbReference type="InterPro" id="IPR009288">
    <property type="entry name" value="AIG2-like_dom"/>
</dbReference>
<dbReference type="InterPro" id="IPR036568">
    <property type="entry name" value="GGCT-like_sf"/>
</dbReference>
<dbReference type="Pfam" id="PF06094">
    <property type="entry name" value="GGACT"/>
    <property type="match status" value="1"/>
</dbReference>
<dbReference type="EC" id="4.3.2.9" evidence="1"/>
<evidence type="ECO:0000313" key="7">
    <source>
        <dbReference type="EMBL" id="TGJ64302.1"/>
    </source>
</evidence>
<accession>A0A8H2DSV3</accession>
<dbReference type="CDD" id="cd06661">
    <property type="entry name" value="GGCT_like"/>
    <property type="match status" value="1"/>
</dbReference>
<dbReference type="AlphaFoldDB" id="A0A8H2DSV3"/>
<comment type="caution">
    <text evidence="7">The sequence shown here is derived from an EMBL/GenBank/DDBJ whole genome shotgun (WGS) entry which is preliminary data.</text>
</comment>
<dbReference type="InterPro" id="IPR013024">
    <property type="entry name" value="GGCT-like"/>
</dbReference>
<feature type="region of interest" description="Disordered" evidence="5">
    <location>
        <begin position="174"/>
        <end position="256"/>
    </location>
</feature>
<evidence type="ECO:0000259" key="6">
    <source>
        <dbReference type="Pfam" id="PF06094"/>
    </source>
</evidence>
<organism evidence="7 8">
    <name type="scientific">Orbilia oligospora</name>
    <name type="common">Nematode-trapping fungus</name>
    <name type="synonym">Arthrobotrys oligospora</name>
    <dbReference type="NCBI Taxonomy" id="2813651"/>
    <lineage>
        <taxon>Eukaryota</taxon>
        <taxon>Fungi</taxon>
        <taxon>Dikarya</taxon>
        <taxon>Ascomycota</taxon>
        <taxon>Pezizomycotina</taxon>
        <taxon>Orbiliomycetes</taxon>
        <taxon>Orbiliales</taxon>
        <taxon>Orbiliaceae</taxon>
        <taxon>Orbilia</taxon>
    </lineage>
</organism>
<proteinExistence type="predicted"/>
<dbReference type="InterPro" id="IPR017939">
    <property type="entry name" value="G-Glutamylcylcotransferase"/>
</dbReference>
<evidence type="ECO:0000313" key="8">
    <source>
        <dbReference type="Proteomes" id="UP000297595"/>
    </source>
</evidence>
<dbReference type="EMBL" id="SOZJ01000007">
    <property type="protein sequence ID" value="TGJ64302.1"/>
    <property type="molecule type" value="Genomic_DNA"/>
</dbReference>
<reference evidence="7 8" key="1">
    <citation type="submission" date="2019-03" db="EMBL/GenBank/DDBJ databases">
        <title>Nematode-trapping fungi genome.</title>
        <authorList>
            <person name="Vidal-Diez De Ulzurrun G."/>
        </authorList>
    </citation>
    <scope>NUCLEOTIDE SEQUENCE [LARGE SCALE GENOMIC DNA]</scope>
    <source>
        <strain evidence="7 8">TWF154</strain>
    </source>
</reference>
<dbReference type="Gene3D" id="3.10.490.10">
    <property type="entry name" value="Gamma-glutamyl cyclotransferase-like"/>
    <property type="match status" value="1"/>
</dbReference>
<dbReference type="PANTHER" id="PTHR12935:SF0">
    <property type="entry name" value="GAMMA-GLUTAMYLCYCLOTRANSFERASE"/>
    <property type="match status" value="1"/>
</dbReference>
<dbReference type="Proteomes" id="UP000297595">
    <property type="component" value="Unassembled WGS sequence"/>
</dbReference>
<dbReference type="PANTHER" id="PTHR12935">
    <property type="entry name" value="GAMMA-GLUTAMYLCYCLOTRANSFERASE"/>
    <property type="match status" value="1"/>
</dbReference>
<evidence type="ECO:0000256" key="4">
    <source>
        <dbReference type="PIRSR" id="PIRSR617939-2"/>
    </source>
</evidence>
<protein>
    <recommendedName>
        <fullName evidence="1">gamma-glutamylcyclotransferase</fullName>
        <ecNumber evidence="1">4.3.2.9</ecNumber>
    </recommendedName>
</protein>
<feature type="domain" description="Gamma-glutamylcyclotransferase AIG2-like" evidence="6">
    <location>
        <begin position="6"/>
        <end position="90"/>
    </location>
</feature>
<feature type="compositionally biased region" description="Polar residues" evidence="5">
    <location>
        <begin position="186"/>
        <end position="195"/>
    </location>
</feature>